<reference evidence="2 3" key="1">
    <citation type="submission" date="2018-06" db="EMBL/GenBank/DDBJ databases">
        <authorList>
            <consortium name="Pathogen Informatics"/>
            <person name="Doyle S."/>
        </authorList>
    </citation>
    <scope>NUCLEOTIDE SEQUENCE [LARGE SCALE GENOMIC DNA]</scope>
    <source>
        <strain evidence="2 3">NCTC11532</strain>
    </source>
</reference>
<dbReference type="PANTHER" id="PTHR34205:SF2">
    <property type="entry name" value="DUF962 DOMAIN-CONTAINING PROTEIN"/>
    <property type="match status" value="1"/>
</dbReference>
<feature type="transmembrane region" description="Helical" evidence="1">
    <location>
        <begin position="52"/>
        <end position="71"/>
    </location>
</feature>
<keyword evidence="1" id="KW-0472">Membrane</keyword>
<gene>
    <name evidence="2" type="ORF">NCTC11532_02179</name>
</gene>
<dbReference type="EMBL" id="UGPB01000001">
    <property type="protein sequence ID" value="STY30000.1"/>
    <property type="molecule type" value="Genomic_DNA"/>
</dbReference>
<proteinExistence type="predicted"/>
<keyword evidence="1" id="KW-0812">Transmembrane</keyword>
<keyword evidence="3" id="KW-1185">Reference proteome</keyword>
<feature type="transmembrane region" description="Helical" evidence="1">
    <location>
        <begin position="29"/>
        <end position="46"/>
    </location>
</feature>
<dbReference type="RefSeq" id="WP_031564523.1">
    <property type="nucleotide sequence ID" value="NZ_CAAAIS010000001.1"/>
</dbReference>
<dbReference type="InterPro" id="IPR009305">
    <property type="entry name" value="Mpo1-like"/>
</dbReference>
<dbReference type="AlphaFoldDB" id="A0A378LTB5"/>
<sequence>MKSPKNFHHFDEFYVFYLSEHQSFLCRRFHVIGTSLAILCFLLFVMTFQWYWLILMFISGYGFAWIGHLVFEKNKPATWNYPIYSLMGDFVMLWQIINGQLKI</sequence>
<evidence type="ECO:0000313" key="3">
    <source>
        <dbReference type="Proteomes" id="UP000255297"/>
    </source>
</evidence>
<protein>
    <submittedName>
        <fullName evidence="2">Predicted membrane protein</fullName>
    </submittedName>
</protein>
<evidence type="ECO:0000256" key="1">
    <source>
        <dbReference type="SAM" id="Phobius"/>
    </source>
</evidence>
<dbReference type="Pfam" id="PF06127">
    <property type="entry name" value="Mpo1-like"/>
    <property type="match status" value="1"/>
</dbReference>
<dbReference type="PANTHER" id="PTHR34205">
    <property type="entry name" value="TRANSMEMBRANE PROTEIN"/>
    <property type="match status" value="1"/>
</dbReference>
<accession>A0A378LTB5</accession>
<dbReference type="Proteomes" id="UP000255297">
    <property type="component" value="Unassembled WGS sequence"/>
</dbReference>
<organism evidence="2 3">
    <name type="scientific">Legionella wadsworthii</name>
    <dbReference type="NCBI Taxonomy" id="28088"/>
    <lineage>
        <taxon>Bacteria</taxon>
        <taxon>Pseudomonadati</taxon>
        <taxon>Pseudomonadota</taxon>
        <taxon>Gammaproteobacteria</taxon>
        <taxon>Legionellales</taxon>
        <taxon>Legionellaceae</taxon>
        <taxon>Legionella</taxon>
    </lineage>
</organism>
<name>A0A378LTB5_9GAMM</name>
<evidence type="ECO:0000313" key="2">
    <source>
        <dbReference type="EMBL" id="STY30000.1"/>
    </source>
</evidence>
<keyword evidence="1" id="KW-1133">Transmembrane helix</keyword>
<dbReference type="OrthoDB" id="7356072at2"/>
<dbReference type="STRING" id="1122170.GCA_000701265_00308"/>